<dbReference type="Gene3D" id="1.20.1320.20">
    <property type="entry name" value="hef helicase domain"/>
    <property type="match status" value="1"/>
</dbReference>
<comment type="caution">
    <text evidence="8">The sequence shown here is derived from an EMBL/GenBank/DDBJ whole genome shotgun (WGS) entry which is preliminary data.</text>
</comment>
<dbReference type="GO" id="GO:0004518">
    <property type="term" value="F:nuclease activity"/>
    <property type="evidence" value="ECO:0007669"/>
    <property type="project" value="InterPro"/>
</dbReference>
<evidence type="ECO:0000259" key="7">
    <source>
        <dbReference type="PROSITE" id="PS51194"/>
    </source>
</evidence>
<dbReference type="InterPro" id="IPR011545">
    <property type="entry name" value="DEAD/DEAH_box_helicase_dom"/>
</dbReference>
<dbReference type="PROSITE" id="PS51192">
    <property type="entry name" value="HELICASE_ATP_BIND_1"/>
    <property type="match status" value="1"/>
</dbReference>
<evidence type="ECO:0000259" key="6">
    <source>
        <dbReference type="PROSITE" id="PS51192"/>
    </source>
</evidence>
<dbReference type="EMBL" id="JACKXD010000005">
    <property type="protein sequence ID" value="MBB6647274.1"/>
    <property type="molecule type" value="Genomic_DNA"/>
</dbReference>
<dbReference type="Pfam" id="PF14520">
    <property type="entry name" value="HHH_5"/>
    <property type="match status" value="1"/>
</dbReference>
<dbReference type="GO" id="GO:0005524">
    <property type="term" value="F:ATP binding"/>
    <property type="evidence" value="ECO:0007669"/>
    <property type="project" value="UniProtKB-KW"/>
</dbReference>
<dbReference type="SUPFAM" id="SSF47781">
    <property type="entry name" value="RuvA domain 2-like"/>
    <property type="match status" value="1"/>
</dbReference>
<dbReference type="InterPro" id="IPR041755">
    <property type="entry name" value="Hef_ID"/>
</dbReference>
<feature type="domain" description="Helicase ATP-binding" evidence="6">
    <location>
        <begin position="29"/>
        <end position="196"/>
    </location>
</feature>
<dbReference type="GO" id="GO:0006281">
    <property type="term" value="P:DNA repair"/>
    <property type="evidence" value="ECO:0007669"/>
    <property type="project" value="InterPro"/>
</dbReference>
<dbReference type="PANTHER" id="PTHR14025">
    <property type="entry name" value="FANCONI ANEMIA GROUP M FANCM FAMILY MEMBER"/>
    <property type="match status" value="1"/>
</dbReference>
<dbReference type="Gene3D" id="1.10.150.20">
    <property type="entry name" value="5' to 3' exonuclease, C-terminal subdomain"/>
    <property type="match status" value="1"/>
</dbReference>
<dbReference type="CDD" id="cd12089">
    <property type="entry name" value="Hef_ID"/>
    <property type="match status" value="1"/>
</dbReference>
<proteinExistence type="predicted"/>
<dbReference type="SMART" id="SM00278">
    <property type="entry name" value="HhH1"/>
    <property type="match status" value="2"/>
</dbReference>
<feature type="compositionally biased region" description="Acidic residues" evidence="5">
    <location>
        <begin position="608"/>
        <end position="629"/>
    </location>
</feature>
<gene>
    <name evidence="8" type="ORF">H5V44_13445</name>
</gene>
<dbReference type="InterPro" id="IPR001650">
    <property type="entry name" value="Helicase_C-like"/>
</dbReference>
<dbReference type="GO" id="GO:0004386">
    <property type="term" value="F:helicase activity"/>
    <property type="evidence" value="ECO:0007669"/>
    <property type="project" value="UniProtKB-KW"/>
</dbReference>
<organism evidence="8 9">
    <name type="scientific">Halobellus ruber</name>
    <dbReference type="NCBI Taxonomy" id="2761102"/>
    <lineage>
        <taxon>Archaea</taxon>
        <taxon>Methanobacteriati</taxon>
        <taxon>Methanobacteriota</taxon>
        <taxon>Stenosarchaea group</taxon>
        <taxon>Halobacteria</taxon>
        <taxon>Halobacteriales</taxon>
        <taxon>Haloferacaceae</taxon>
        <taxon>Halobellus</taxon>
    </lineage>
</organism>
<accession>A0A7J9SJZ6</accession>
<dbReference type="SMART" id="SM00891">
    <property type="entry name" value="ERCC4"/>
    <property type="match status" value="1"/>
</dbReference>
<dbReference type="InterPro" id="IPR003583">
    <property type="entry name" value="Hlx-hairpin-Hlx_DNA-bd_motif"/>
</dbReference>
<feature type="domain" description="Helicase C-terminal" evidence="7">
    <location>
        <begin position="361"/>
        <end position="516"/>
    </location>
</feature>
<keyword evidence="2" id="KW-0378">Hydrolase</keyword>
<dbReference type="Gene3D" id="3.40.50.300">
    <property type="entry name" value="P-loop containing nucleotide triphosphate hydrolases"/>
    <property type="match status" value="2"/>
</dbReference>
<dbReference type="Gene3D" id="3.40.50.10130">
    <property type="match status" value="1"/>
</dbReference>
<dbReference type="SUPFAM" id="SSF52540">
    <property type="entry name" value="P-loop containing nucleoside triphosphate hydrolases"/>
    <property type="match status" value="1"/>
</dbReference>
<dbReference type="SMART" id="SM00487">
    <property type="entry name" value="DEXDc"/>
    <property type="match status" value="1"/>
</dbReference>
<dbReference type="InterPro" id="IPR006166">
    <property type="entry name" value="ERCC4_domain"/>
</dbReference>
<evidence type="ECO:0000313" key="9">
    <source>
        <dbReference type="Proteomes" id="UP000546257"/>
    </source>
</evidence>
<dbReference type="Pfam" id="PF00271">
    <property type="entry name" value="Helicase_C"/>
    <property type="match status" value="1"/>
</dbReference>
<dbReference type="SMART" id="SM00490">
    <property type="entry name" value="HELICc"/>
    <property type="match status" value="1"/>
</dbReference>
<evidence type="ECO:0000313" key="8">
    <source>
        <dbReference type="EMBL" id="MBB6647274.1"/>
    </source>
</evidence>
<dbReference type="Pfam" id="PF02732">
    <property type="entry name" value="ERCC4"/>
    <property type="match status" value="1"/>
</dbReference>
<dbReference type="Pfam" id="PF21210">
    <property type="entry name" value="RNA_helicase_helical"/>
    <property type="match status" value="1"/>
</dbReference>
<keyword evidence="9" id="KW-1185">Reference proteome</keyword>
<feature type="compositionally biased region" description="Low complexity" evidence="5">
    <location>
        <begin position="542"/>
        <end position="575"/>
    </location>
</feature>
<dbReference type="InterPro" id="IPR014001">
    <property type="entry name" value="Helicase_ATP-bd"/>
</dbReference>
<dbReference type="CDD" id="cd20075">
    <property type="entry name" value="XPF_nuclease_XPF_arch"/>
    <property type="match status" value="1"/>
</dbReference>
<name>A0A7J9SJZ6_9EURY</name>
<dbReference type="InterPro" id="IPR010994">
    <property type="entry name" value="RuvA_2-like"/>
</dbReference>
<keyword evidence="4" id="KW-0067">ATP-binding</keyword>
<dbReference type="InterPro" id="IPR027417">
    <property type="entry name" value="P-loop_NTPase"/>
</dbReference>
<dbReference type="Pfam" id="PF00270">
    <property type="entry name" value="DEAD"/>
    <property type="match status" value="1"/>
</dbReference>
<evidence type="ECO:0000256" key="5">
    <source>
        <dbReference type="SAM" id="MobiDB-lite"/>
    </source>
</evidence>
<evidence type="ECO:0000256" key="4">
    <source>
        <dbReference type="ARBA" id="ARBA00022840"/>
    </source>
</evidence>
<evidence type="ECO:0000256" key="1">
    <source>
        <dbReference type="ARBA" id="ARBA00022741"/>
    </source>
</evidence>
<dbReference type="GO" id="GO:0140097">
    <property type="term" value="F:catalytic activity, acting on DNA"/>
    <property type="evidence" value="ECO:0007669"/>
    <property type="project" value="UniProtKB-ARBA"/>
</dbReference>
<keyword evidence="3 8" id="KW-0347">Helicase</keyword>
<dbReference type="GO" id="GO:0016787">
    <property type="term" value="F:hydrolase activity"/>
    <property type="evidence" value="ECO:0007669"/>
    <property type="project" value="UniProtKB-KW"/>
</dbReference>
<dbReference type="AlphaFoldDB" id="A0A7J9SJZ6"/>
<feature type="compositionally biased region" description="Basic and acidic residues" evidence="5">
    <location>
        <begin position="591"/>
        <end position="607"/>
    </location>
</feature>
<dbReference type="InterPro" id="IPR011335">
    <property type="entry name" value="Restrct_endonuc-II-like"/>
</dbReference>
<dbReference type="PROSITE" id="PS51194">
    <property type="entry name" value="HELICASE_CTER"/>
    <property type="match status" value="1"/>
</dbReference>
<evidence type="ECO:0000256" key="3">
    <source>
        <dbReference type="ARBA" id="ARBA00022806"/>
    </source>
</evidence>
<dbReference type="RefSeq" id="WP_185193655.1">
    <property type="nucleotide sequence ID" value="NZ_JACKXD010000005.1"/>
</dbReference>
<sequence length="875" mass="94427">MAATDDPAYVDHPLLNPGFIERREYQTRLADAARDAHTLVCLPTGLGKTTVSLLVTADRLESVGGKVLFLAPTKPLVQQHAEFYREALDIPEEEVVVFTGEIRPEDRADRWTDARIVVATPQVVENDLVGSRISLGDVTHLTFDECHRATGEYAYVYIAERYHDDAADPLVTGMSASPGGDKESILTVCRNLGLEEVEVMTEDDADVAAYTHDTSVEWERIELPEEIIGIRDALNEVIKDRLQKLKSLGVTNTTQPDVSQKQLNRMRGKLQELMDADKSEGYKGMSTHAEVMKLRRAVELVETQSVESVRRYFERQRNAARSSGASKASQRLVAEPKVREAMRLAESFDGTHPKFSRARILLAQTLGIEGGDRVIVFTESRDTAEALTEFLSASFDTRRFVGQGDKESSEGMTQTEQQDALDAFRNGEFEVLVSTSVAEEGLDVPEVDLVLFFEPVPTAIRSIQRKGRTGRQADGQVVVLLAEDTRDEAYYWISKRREEEMESELRDLKGVAGDIESELTPPQAALEAYDGAADGDDGAPGSGAADAGAGANAGSDAESGADAGADPPDADTPAETNGQAGLTDFGPTETEIERTDGERTADERADGEPTESEEEATGDGDSVESDEGGSDAGEGGTESAVATAGSDDGETEIVVDQRELDAAIAKDLSKRDGIRTRLETLAVGDYVLSDRVAVERKSVADFLDTLLDGDRSLFEQIGDLSRAYARPILILEGDGLYEERNVHPDAIRGALASLAVDFDVSVLQTADESETGELLRTIAAREQTERDRTVSVHGDKSAKTLAEQQEYVVSAIADVGPVTAQSLLDAFGTVEGVMTAPEEDLRDVDGVGEVTASRIREVVGSGYEDGGSAASADSG</sequence>
<keyword evidence="1" id="KW-0547">Nucleotide-binding</keyword>
<feature type="region of interest" description="Disordered" evidence="5">
    <location>
        <begin position="529"/>
        <end position="651"/>
    </location>
</feature>
<dbReference type="Proteomes" id="UP000546257">
    <property type="component" value="Unassembled WGS sequence"/>
</dbReference>
<dbReference type="SUPFAM" id="SSF52980">
    <property type="entry name" value="Restriction endonuclease-like"/>
    <property type="match status" value="1"/>
</dbReference>
<reference evidence="8 9" key="1">
    <citation type="submission" date="2020-08" db="EMBL/GenBank/DDBJ databases">
        <authorList>
            <person name="Seo M.-J."/>
        </authorList>
    </citation>
    <scope>NUCLEOTIDE SEQUENCE [LARGE SCALE GENOMIC DNA]</scope>
    <source>
        <strain evidence="8 9">MBLA0160</strain>
    </source>
</reference>
<evidence type="ECO:0000256" key="2">
    <source>
        <dbReference type="ARBA" id="ARBA00022801"/>
    </source>
</evidence>
<protein>
    <submittedName>
        <fullName evidence="8">DEAD/DEAH box helicase</fullName>
    </submittedName>
</protein>
<dbReference type="PANTHER" id="PTHR14025:SF20">
    <property type="entry name" value="FANCONI ANEMIA GROUP M PROTEIN"/>
    <property type="match status" value="1"/>
</dbReference>
<dbReference type="GO" id="GO:0003677">
    <property type="term" value="F:DNA binding"/>
    <property type="evidence" value="ECO:0007669"/>
    <property type="project" value="InterPro"/>
</dbReference>
<dbReference type="NCBIfam" id="NF010337">
    <property type="entry name" value="PRK13766.1"/>
    <property type="match status" value="1"/>
</dbReference>